<dbReference type="GO" id="GO:0061630">
    <property type="term" value="F:ubiquitin protein ligase activity"/>
    <property type="evidence" value="ECO:0007669"/>
    <property type="project" value="TreeGrafter"/>
</dbReference>
<feature type="compositionally biased region" description="Low complexity" evidence="2">
    <location>
        <begin position="383"/>
        <end position="395"/>
    </location>
</feature>
<evidence type="ECO:0000259" key="3">
    <source>
        <dbReference type="PROSITE" id="PS50271"/>
    </source>
</evidence>
<accession>A0A8J2SVW6</accession>
<dbReference type="GO" id="GO:0005737">
    <property type="term" value="C:cytoplasm"/>
    <property type="evidence" value="ECO:0007669"/>
    <property type="project" value="TreeGrafter"/>
</dbReference>
<feature type="region of interest" description="Disordered" evidence="2">
    <location>
        <begin position="381"/>
        <end position="411"/>
    </location>
</feature>
<dbReference type="InterPro" id="IPR001607">
    <property type="entry name" value="Znf_UBP"/>
</dbReference>
<feature type="region of interest" description="Disordered" evidence="2">
    <location>
        <begin position="1"/>
        <end position="22"/>
    </location>
</feature>
<keyword evidence="1" id="KW-0863">Zinc-finger</keyword>
<protein>
    <recommendedName>
        <fullName evidence="3">UBP-type domain-containing protein</fullName>
    </recommendedName>
</protein>
<keyword evidence="1" id="KW-0862">Zinc</keyword>
<dbReference type="SUPFAM" id="SSF57850">
    <property type="entry name" value="RING/U-box"/>
    <property type="match status" value="1"/>
</dbReference>
<dbReference type="Gene3D" id="3.30.40.10">
    <property type="entry name" value="Zinc/RING finger domain, C3HC4 (zinc finger)"/>
    <property type="match status" value="1"/>
</dbReference>
<dbReference type="GO" id="GO:0007265">
    <property type="term" value="P:Ras protein signal transduction"/>
    <property type="evidence" value="ECO:0007669"/>
    <property type="project" value="TreeGrafter"/>
</dbReference>
<evidence type="ECO:0000256" key="2">
    <source>
        <dbReference type="SAM" id="MobiDB-lite"/>
    </source>
</evidence>
<comment type="caution">
    <text evidence="4">The sequence shown here is derived from an EMBL/GenBank/DDBJ whole genome shotgun (WGS) entry which is preliminary data.</text>
</comment>
<dbReference type="Pfam" id="PF02148">
    <property type="entry name" value="zf-UBP"/>
    <property type="match status" value="1"/>
</dbReference>
<evidence type="ECO:0000313" key="4">
    <source>
        <dbReference type="EMBL" id="CAH0373864.1"/>
    </source>
</evidence>
<dbReference type="PANTHER" id="PTHR24007">
    <property type="entry name" value="BRCA1-ASSOCIATED PROTEIN"/>
    <property type="match status" value="1"/>
</dbReference>
<organism evidence="4 5">
    <name type="scientific">Pelagomonas calceolata</name>
    <dbReference type="NCBI Taxonomy" id="35677"/>
    <lineage>
        <taxon>Eukaryota</taxon>
        <taxon>Sar</taxon>
        <taxon>Stramenopiles</taxon>
        <taxon>Ochrophyta</taxon>
        <taxon>Pelagophyceae</taxon>
        <taxon>Pelagomonadales</taxon>
        <taxon>Pelagomonadaceae</taxon>
        <taxon>Pelagomonas</taxon>
    </lineage>
</organism>
<dbReference type="OrthoDB" id="273556at2759"/>
<dbReference type="InterPro" id="IPR013083">
    <property type="entry name" value="Znf_RING/FYVE/PHD"/>
</dbReference>
<evidence type="ECO:0000313" key="5">
    <source>
        <dbReference type="Proteomes" id="UP000789595"/>
    </source>
</evidence>
<sequence length="411" mass="45236">MDAACLVRAKEPPPRWQDQAPWRGVPVRSSESGLRLLQMLEATDESPRKASLLVIGAPDRDVAELLESLENKEGWRDGLRGASRVDQHFLLAFGDARSLAAAARVLEDDLCRVIVVDDRLDDVDEDDHAVRELPTCASCFDRLDLDDDDDREPRKPNGSCATCRVMMHPSTARCVRCNDSKHIWACLVCGELGCGRYAREHAKDHAAATGHGFALEAATGRVWDYHGDRFAHRVRGSRRSSGEISCRRELPQLKLRSLADRYERVLCERLEEQRRFYEERLRALPPPPPRDDGALTKACDRAKAAAAAWAARAALADAKLRATRATHERLRRAAALSKAKAAAGRAAAADVRHASRSSLAEAKAQLADIEFACRARRELSTSEAAGGAVVGVAAAPEPPPRRGKKKGRRRS</sequence>
<dbReference type="GO" id="GO:0016567">
    <property type="term" value="P:protein ubiquitination"/>
    <property type="evidence" value="ECO:0007669"/>
    <property type="project" value="TreeGrafter"/>
</dbReference>
<dbReference type="PANTHER" id="PTHR24007:SF7">
    <property type="entry name" value="BRCA1-ASSOCIATED PROTEIN"/>
    <property type="match status" value="1"/>
</dbReference>
<reference evidence="4" key="1">
    <citation type="submission" date="2021-11" db="EMBL/GenBank/DDBJ databases">
        <authorList>
            <consortium name="Genoscope - CEA"/>
            <person name="William W."/>
        </authorList>
    </citation>
    <scope>NUCLEOTIDE SEQUENCE</scope>
</reference>
<feature type="domain" description="UBP-type" evidence="3">
    <location>
        <begin position="134"/>
        <end position="251"/>
    </location>
</feature>
<dbReference type="EMBL" id="CAKKNE010000004">
    <property type="protein sequence ID" value="CAH0373864.1"/>
    <property type="molecule type" value="Genomic_DNA"/>
</dbReference>
<dbReference type="GO" id="GO:0008270">
    <property type="term" value="F:zinc ion binding"/>
    <property type="evidence" value="ECO:0007669"/>
    <property type="project" value="UniProtKB-KW"/>
</dbReference>
<dbReference type="PROSITE" id="PS50271">
    <property type="entry name" value="ZF_UBP"/>
    <property type="match status" value="1"/>
</dbReference>
<dbReference type="AlphaFoldDB" id="A0A8J2SVW6"/>
<feature type="compositionally biased region" description="Basic residues" evidence="2">
    <location>
        <begin position="401"/>
        <end position="411"/>
    </location>
</feature>
<keyword evidence="1" id="KW-0479">Metal-binding</keyword>
<proteinExistence type="predicted"/>
<dbReference type="Proteomes" id="UP000789595">
    <property type="component" value="Unassembled WGS sequence"/>
</dbReference>
<gene>
    <name evidence="4" type="ORF">PECAL_4P11070</name>
</gene>
<name>A0A8J2SVW6_9STRA</name>
<evidence type="ECO:0000256" key="1">
    <source>
        <dbReference type="PROSITE-ProRule" id="PRU00502"/>
    </source>
</evidence>
<keyword evidence="5" id="KW-1185">Reference proteome</keyword>
<dbReference type="SMART" id="SM00290">
    <property type="entry name" value="ZnF_UBP"/>
    <property type="match status" value="1"/>
</dbReference>